<dbReference type="Pfam" id="PF12974">
    <property type="entry name" value="Phosphonate-bd"/>
    <property type="match status" value="1"/>
</dbReference>
<keyword evidence="1" id="KW-0732">Signal</keyword>
<dbReference type="OrthoDB" id="9776786at2"/>
<reference evidence="2 3" key="1">
    <citation type="submission" date="2019-02" db="EMBL/GenBank/DDBJ databases">
        <title>Deep-cultivation of Planctomycetes and their phenomic and genomic characterization uncovers novel biology.</title>
        <authorList>
            <person name="Wiegand S."/>
            <person name="Jogler M."/>
            <person name="Boedeker C."/>
            <person name="Pinto D."/>
            <person name="Vollmers J."/>
            <person name="Rivas-Marin E."/>
            <person name="Kohn T."/>
            <person name="Peeters S.H."/>
            <person name="Heuer A."/>
            <person name="Rast P."/>
            <person name="Oberbeckmann S."/>
            <person name="Bunk B."/>
            <person name="Jeske O."/>
            <person name="Meyerdierks A."/>
            <person name="Storesund J.E."/>
            <person name="Kallscheuer N."/>
            <person name="Luecker S."/>
            <person name="Lage O.M."/>
            <person name="Pohl T."/>
            <person name="Merkel B.J."/>
            <person name="Hornburger P."/>
            <person name="Mueller R.-W."/>
            <person name="Bruemmer F."/>
            <person name="Labrenz M."/>
            <person name="Spormann A.M."/>
            <person name="Op den Camp H."/>
            <person name="Overmann J."/>
            <person name="Amann R."/>
            <person name="Jetten M.S.M."/>
            <person name="Mascher T."/>
            <person name="Medema M.H."/>
            <person name="Devos D.P."/>
            <person name="Kaster A.-K."/>
            <person name="Ovreas L."/>
            <person name="Rohde M."/>
            <person name="Galperin M.Y."/>
            <person name="Jogler C."/>
        </authorList>
    </citation>
    <scope>NUCLEOTIDE SEQUENCE [LARGE SCALE GENOMIC DNA]</scope>
    <source>
        <strain evidence="2 3">ElP</strain>
    </source>
</reference>
<evidence type="ECO:0000313" key="3">
    <source>
        <dbReference type="Proteomes" id="UP000317835"/>
    </source>
</evidence>
<evidence type="ECO:0000313" key="2">
    <source>
        <dbReference type="EMBL" id="QDV36381.1"/>
    </source>
</evidence>
<proteinExistence type="predicted"/>
<dbReference type="Proteomes" id="UP000317835">
    <property type="component" value="Chromosome"/>
</dbReference>
<dbReference type="AlphaFoldDB" id="A0A518H6D3"/>
<feature type="signal peptide" evidence="1">
    <location>
        <begin position="1"/>
        <end position="23"/>
    </location>
</feature>
<gene>
    <name evidence="2" type="ORF">ElP_43040</name>
</gene>
<feature type="chain" id="PRO_5021988689" evidence="1">
    <location>
        <begin position="24"/>
        <end position="299"/>
    </location>
</feature>
<dbReference type="PANTHER" id="PTHR35841">
    <property type="entry name" value="PHOSPHONATES-BINDING PERIPLASMIC PROTEIN"/>
    <property type="match status" value="1"/>
</dbReference>
<dbReference type="KEGG" id="tpla:ElP_43040"/>
<sequence length="299" mass="32686" precursor="true">MRARPVALALTVGLCLLSRSVIAGDCTDDAPCGGKPALRIGAVAYSPAAVTIFEGVRRYFDSHDMPVDYVLYSNYDALVAALNEGQVDIAWNTPLAHARYHLLAGEKSRTLVMRDVDCGFRSVLVARKDAGIDSVGQLEGRTLVLGSEDAAEATVLPRHYLAEEGVDLDDIKVLSLDGEVDLEGNPCSSERYVLQALLEGRGDAGIIGERLWNHLRKERPEDADRLVAVWTTPPFSHCVFSASEGLDEDLARRFTDLMTKMDPTDPQTADVMRLEGTRVWVVGSPDGFEDLLEALREGR</sequence>
<keyword evidence="3" id="KW-1185">Reference proteome</keyword>
<organism evidence="2 3">
    <name type="scientific">Tautonia plasticadhaerens</name>
    <dbReference type="NCBI Taxonomy" id="2527974"/>
    <lineage>
        <taxon>Bacteria</taxon>
        <taxon>Pseudomonadati</taxon>
        <taxon>Planctomycetota</taxon>
        <taxon>Planctomycetia</taxon>
        <taxon>Isosphaerales</taxon>
        <taxon>Isosphaeraceae</taxon>
        <taxon>Tautonia</taxon>
    </lineage>
</organism>
<accession>A0A518H6D3</accession>
<protein>
    <submittedName>
        <fullName evidence="2">ABC transporter, phosphonate, periplasmic substrate-binding protein</fullName>
    </submittedName>
</protein>
<evidence type="ECO:0000256" key="1">
    <source>
        <dbReference type="SAM" id="SignalP"/>
    </source>
</evidence>
<dbReference type="RefSeq" id="WP_145272604.1">
    <property type="nucleotide sequence ID" value="NZ_CP036426.1"/>
</dbReference>
<dbReference type="EMBL" id="CP036426">
    <property type="protein sequence ID" value="QDV36381.1"/>
    <property type="molecule type" value="Genomic_DNA"/>
</dbReference>
<dbReference type="SUPFAM" id="SSF53850">
    <property type="entry name" value="Periplasmic binding protein-like II"/>
    <property type="match status" value="1"/>
</dbReference>
<dbReference type="PANTHER" id="PTHR35841:SF1">
    <property type="entry name" value="PHOSPHONATES-BINDING PERIPLASMIC PROTEIN"/>
    <property type="match status" value="1"/>
</dbReference>
<dbReference type="Gene3D" id="3.40.190.10">
    <property type="entry name" value="Periplasmic binding protein-like II"/>
    <property type="match status" value="2"/>
</dbReference>
<name>A0A518H6D3_9BACT</name>